<evidence type="ECO:0000313" key="1">
    <source>
        <dbReference type="EMBL" id="CAI9575669.1"/>
    </source>
</evidence>
<accession>A0ABN9DSP6</accession>
<feature type="non-terminal residue" evidence="1">
    <location>
        <position position="133"/>
    </location>
</feature>
<sequence length="133" mass="14136">TGTVQDTGGRCAQQGQFRTRVVGAQSRDSSGHGWLVRTTGTVQDKGGLCAHQGQFRTRVVGAHTRASSGHGWSVHTTGTVQDMGGRCAHQGQFRTRVVCAHSISWLLGTLTIGILQVLSSRQLPGTKRSAGRN</sequence>
<organism evidence="1 2">
    <name type="scientific">Staurois parvus</name>
    <dbReference type="NCBI Taxonomy" id="386267"/>
    <lineage>
        <taxon>Eukaryota</taxon>
        <taxon>Metazoa</taxon>
        <taxon>Chordata</taxon>
        <taxon>Craniata</taxon>
        <taxon>Vertebrata</taxon>
        <taxon>Euteleostomi</taxon>
        <taxon>Amphibia</taxon>
        <taxon>Batrachia</taxon>
        <taxon>Anura</taxon>
        <taxon>Neobatrachia</taxon>
        <taxon>Ranoidea</taxon>
        <taxon>Ranidae</taxon>
        <taxon>Staurois</taxon>
    </lineage>
</organism>
<dbReference type="Proteomes" id="UP001162483">
    <property type="component" value="Unassembled WGS sequence"/>
</dbReference>
<proteinExistence type="predicted"/>
<protein>
    <recommendedName>
        <fullName evidence="3">MHC class I antigen</fullName>
    </recommendedName>
</protein>
<evidence type="ECO:0000313" key="2">
    <source>
        <dbReference type="Proteomes" id="UP001162483"/>
    </source>
</evidence>
<evidence type="ECO:0008006" key="3">
    <source>
        <dbReference type="Google" id="ProtNLM"/>
    </source>
</evidence>
<reference evidence="1" key="1">
    <citation type="submission" date="2023-05" db="EMBL/GenBank/DDBJ databases">
        <authorList>
            <person name="Stuckert A."/>
        </authorList>
    </citation>
    <scope>NUCLEOTIDE SEQUENCE</scope>
</reference>
<gene>
    <name evidence="1" type="ORF">SPARVUS_LOCUS8228784</name>
</gene>
<feature type="non-terminal residue" evidence="1">
    <location>
        <position position="1"/>
    </location>
</feature>
<name>A0ABN9DSP6_9NEOB</name>
<comment type="caution">
    <text evidence="1">The sequence shown here is derived from an EMBL/GenBank/DDBJ whole genome shotgun (WGS) entry which is preliminary data.</text>
</comment>
<keyword evidence="2" id="KW-1185">Reference proteome</keyword>
<dbReference type="EMBL" id="CATNWA010014767">
    <property type="protein sequence ID" value="CAI9575669.1"/>
    <property type="molecule type" value="Genomic_DNA"/>
</dbReference>